<sequence>MLAVCQLPGVALGFPDVCKTPIPPFPHVDVATSSMGIPVAWNVLLLAAPVHNMATPVPITLGDTAGVGGGVISQTFMGSSRYVTGAFTVLAMGTPIVRMTSLTVQNTINTVGMQVFSPQPKVLVLAP</sequence>
<accession>A0A193G2N0</accession>
<name>A0A193G2N0_9BORD</name>
<dbReference type="EMBL" id="CP016171">
    <property type="protein sequence ID" value="ANN73701.1"/>
    <property type="molecule type" value="Genomic_DNA"/>
</dbReference>
<evidence type="ECO:0000313" key="2">
    <source>
        <dbReference type="Proteomes" id="UP000092213"/>
    </source>
</evidence>
<gene>
    <name evidence="1" type="ORF">BAU08_22155</name>
</gene>
<organism evidence="1 2">
    <name type="scientific">Bordetella bronchialis</name>
    <dbReference type="NCBI Taxonomy" id="463025"/>
    <lineage>
        <taxon>Bacteria</taxon>
        <taxon>Pseudomonadati</taxon>
        <taxon>Pseudomonadota</taxon>
        <taxon>Betaproteobacteria</taxon>
        <taxon>Burkholderiales</taxon>
        <taxon>Alcaligenaceae</taxon>
        <taxon>Bordetella</taxon>
    </lineage>
</organism>
<dbReference type="Proteomes" id="UP000092213">
    <property type="component" value="Chromosome"/>
</dbReference>
<evidence type="ECO:0000313" key="1">
    <source>
        <dbReference type="EMBL" id="ANN73701.1"/>
    </source>
</evidence>
<reference evidence="1 2" key="1">
    <citation type="submission" date="2016-06" db="EMBL/GenBank/DDBJ databases">
        <title>Complete genome sequences of Bordetella bronchialis and Bordetella flabilis.</title>
        <authorList>
            <person name="LiPuma J.J."/>
            <person name="Spilker T."/>
        </authorList>
    </citation>
    <scope>NUCLEOTIDE SEQUENCE [LARGE SCALE GENOMIC DNA]</scope>
    <source>
        <strain evidence="1 2">AU17976</strain>
    </source>
</reference>
<dbReference type="AlphaFoldDB" id="A0A193G2N0"/>
<dbReference type="RefSeq" id="WP_066671748.1">
    <property type="nucleotide sequence ID" value="NZ_CP016171.1"/>
</dbReference>
<dbReference type="STRING" id="463025.BAU08_22155"/>
<protein>
    <submittedName>
        <fullName evidence="1">Type VI secretion protein</fullName>
    </submittedName>
</protein>
<dbReference type="Pfam" id="PF13665">
    <property type="entry name" value="Tox-PAAR-like"/>
    <property type="match status" value="1"/>
</dbReference>
<proteinExistence type="predicted"/>